<dbReference type="Proteomes" id="UP001236507">
    <property type="component" value="Unassembled WGS sequence"/>
</dbReference>
<dbReference type="InterPro" id="IPR057326">
    <property type="entry name" value="KR_dom"/>
</dbReference>
<dbReference type="InterPro" id="IPR002347">
    <property type="entry name" value="SDR_fam"/>
</dbReference>
<feature type="domain" description="Ketoreductase" evidence="4">
    <location>
        <begin position="6"/>
        <end position="190"/>
    </location>
</feature>
<evidence type="ECO:0000256" key="1">
    <source>
        <dbReference type="ARBA" id="ARBA00006484"/>
    </source>
</evidence>
<dbReference type="Gene3D" id="3.40.50.720">
    <property type="entry name" value="NAD(P)-binding Rossmann-like Domain"/>
    <property type="match status" value="1"/>
</dbReference>
<dbReference type="PRINTS" id="PR00080">
    <property type="entry name" value="SDRFAMILY"/>
</dbReference>
<dbReference type="SMART" id="SM00822">
    <property type="entry name" value="PKS_KR"/>
    <property type="match status" value="1"/>
</dbReference>
<evidence type="ECO:0000259" key="4">
    <source>
        <dbReference type="SMART" id="SM00822"/>
    </source>
</evidence>
<dbReference type="InterPro" id="IPR036291">
    <property type="entry name" value="NAD(P)-bd_dom_sf"/>
</dbReference>
<dbReference type="PRINTS" id="PR00081">
    <property type="entry name" value="GDHRDH"/>
</dbReference>
<dbReference type="SUPFAM" id="SSF51735">
    <property type="entry name" value="NAD(P)-binding Rossmann-fold domains"/>
    <property type="match status" value="1"/>
</dbReference>
<comment type="caution">
    <text evidence="5">The sequence shown here is derived from an EMBL/GenBank/DDBJ whole genome shotgun (WGS) entry which is preliminary data.</text>
</comment>
<dbReference type="EMBL" id="JASHIF010000008">
    <property type="protein sequence ID" value="MDI9859431.1"/>
    <property type="molecule type" value="Genomic_DNA"/>
</dbReference>
<keyword evidence="6" id="KW-1185">Reference proteome</keyword>
<sequence>MSLQHQTILITGASRGIGKALAITLAKDGANLSLVARNEQELLAVKQEAESLGAQVAVFAGSVADEDFVKNVVAETAEKFGKIDALVNNAGFGVFKQATEISTSEWDNIFETNVKGTFLFCREAVPLMKSAGKGHIINIASDVAKRVFDGGSLYCASKYAQDAFSMALRKEVRKDKIKVSVVYSGVVDTHFHKREEGDPYQAKYLSSKDMANSIYFILSAPEHVVIDELMIHPISQEY</sequence>
<organism evidence="5 6">
    <name type="scientific">Flectobacillus roseus</name>
    <dbReference type="NCBI Taxonomy" id="502259"/>
    <lineage>
        <taxon>Bacteria</taxon>
        <taxon>Pseudomonadati</taxon>
        <taxon>Bacteroidota</taxon>
        <taxon>Cytophagia</taxon>
        <taxon>Cytophagales</taxon>
        <taxon>Flectobacillaceae</taxon>
        <taxon>Flectobacillus</taxon>
    </lineage>
</organism>
<dbReference type="PANTHER" id="PTHR42901">
    <property type="entry name" value="ALCOHOL DEHYDROGENASE"/>
    <property type="match status" value="1"/>
</dbReference>
<dbReference type="CDD" id="cd05233">
    <property type="entry name" value="SDR_c"/>
    <property type="match status" value="1"/>
</dbReference>
<dbReference type="PANTHER" id="PTHR42901:SF1">
    <property type="entry name" value="ALCOHOL DEHYDROGENASE"/>
    <property type="match status" value="1"/>
</dbReference>
<evidence type="ECO:0000313" key="6">
    <source>
        <dbReference type="Proteomes" id="UP001236507"/>
    </source>
</evidence>
<accession>A0ABT6Y7C9</accession>
<evidence type="ECO:0000256" key="3">
    <source>
        <dbReference type="RuleBase" id="RU000363"/>
    </source>
</evidence>
<comment type="similarity">
    <text evidence="1 3">Belongs to the short-chain dehydrogenases/reductases (SDR) family.</text>
</comment>
<reference evidence="5 6" key="1">
    <citation type="submission" date="2023-05" db="EMBL/GenBank/DDBJ databases">
        <title>Novel species of genus Flectobacillus isolated from stream in China.</title>
        <authorList>
            <person name="Lu H."/>
        </authorList>
    </citation>
    <scope>NUCLEOTIDE SEQUENCE [LARGE SCALE GENOMIC DNA]</scope>
    <source>
        <strain evidence="5 6">KCTC 42575</strain>
    </source>
</reference>
<dbReference type="RefSeq" id="WP_095164170.1">
    <property type="nucleotide sequence ID" value="NZ_JASHIF010000008.1"/>
</dbReference>
<proteinExistence type="inferred from homology"/>
<dbReference type="Pfam" id="PF00106">
    <property type="entry name" value="adh_short"/>
    <property type="match status" value="1"/>
</dbReference>
<gene>
    <name evidence="5" type="ORF">QM524_09440</name>
</gene>
<protein>
    <submittedName>
        <fullName evidence="5">SDR family oxidoreductase</fullName>
        <ecNumber evidence="5">1.-.-.-</ecNumber>
    </submittedName>
</protein>
<evidence type="ECO:0000256" key="2">
    <source>
        <dbReference type="ARBA" id="ARBA00023002"/>
    </source>
</evidence>
<keyword evidence="2 5" id="KW-0560">Oxidoreductase</keyword>
<evidence type="ECO:0000313" key="5">
    <source>
        <dbReference type="EMBL" id="MDI9859431.1"/>
    </source>
</evidence>
<dbReference type="EC" id="1.-.-.-" evidence="5"/>
<dbReference type="GO" id="GO:0016491">
    <property type="term" value="F:oxidoreductase activity"/>
    <property type="evidence" value="ECO:0007669"/>
    <property type="project" value="UniProtKB-KW"/>
</dbReference>
<name>A0ABT6Y7C9_9BACT</name>